<organism evidence="1 2">
    <name type="scientific">Aspergillus cristatus</name>
    <name type="common">Chinese Fuzhuan brick tea-fermentation fungus</name>
    <name type="synonym">Eurotium cristatum</name>
    <dbReference type="NCBI Taxonomy" id="573508"/>
    <lineage>
        <taxon>Eukaryota</taxon>
        <taxon>Fungi</taxon>
        <taxon>Dikarya</taxon>
        <taxon>Ascomycota</taxon>
        <taxon>Pezizomycotina</taxon>
        <taxon>Eurotiomycetes</taxon>
        <taxon>Eurotiomycetidae</taxon>
        <taxon>Eurotiales</taxon>
        <taxon>Aspergillaceae</taxon>
        <taxon>Aspergillus</taxon>
        <taxon>Aspergillus subgen. Aspergillus</taxon>
    </lineage>
</organism>
<protein>
    <submittedName>
        <fullName evidence="1">Uncharacterized protein</fullName>
    </submittedName>
</protein>
<keyword evidence="2" id="KW-1185">Reference proteome</keyword>
<dbReference type="VEuPathDB" id="FungiDB:SI65_00830"/>
<evidence type="ECO:0000313" key="2">
    <source>
        <dbReference type="Proteomes" id="UP000094569"/>
    </source>
</evidence>
<accession>A0A1E3BR36</accession>
<gene>
    <name evidence="1" type="ORF">SI65_00830</name>
</gene>
<comment type="caution">
    <text evidence="1">The sequence shown here is derived from an EMBL/GenBank/DDBJ whole genome shotgun (WGS) entry which is preliminary data.</text>
</comment>
<name>A0A1E3BR36_ASPCR</name>
<dbReference type="EMBL" id="JXNT01000001">
    <property type="protein sequence ID" value="ODM23241.1"/>
    <property type="molecule type" value="Genomic_DNA"/>
</dbReference>
<evidence type="ECO:0000313" key="1">
    <source>
        <dbReference type="EMBL" id="ODM23241.1"/>
    </source>
</evidence>
<dbReference type="AlphaFoldDB" id="A0A1E3BR36"/>
<sequence length="73" mass="7681">MKGDPAIVDSNNRILPQTYISGDEKSLAVNDSFTITISGTTNSTAGSAGVRLDYPDRTSSDVSGTWKGKVTKS</sequence>
<proteinExistence type="predicted"/>
<dbReference type="Proteomes" id="UP000094569">
    <property type="component" value="Unassembled WGS sequence"/>
</dbReference>
<reference evidence="1 2" key="1">
    <citation type="journal article" date="2016" name="BMC Genomics">
        <title>Comparative genomic and transcriptomic analyses of the Fuzhuan brick tea-fermentation fungus Aspergillus cristatus.</title>
        <authorList>
            <person name="Ge Y."/>
            <person name="Wang Y."/>
            <person name="Liu Y."/>
            <person name="Tan Y."/>
            <person name="Ren X."/>
            <person name="Zhang X."/>
            <person name="Hyde K.D."/>
            <person name="Liu Y."/>
            <person name="Liu Z."/>
        </authorList>
    </citation>
    <scope>NUCLEOTIDE SEQUENCE [LARGE SCALE GENOMIC DNA]</scope>
    <source>
        <strain evidence="1 2">GZAAS20.1005</strain>
    </source>
</reference>